<comment type="similarity">
    <text evidence="1">Belongs to the short-chain dehydrogenases/reductases (SDR) family.</text>
</comment>
<dbReference type="STRING" id="330734.ABA45_13945"/>
<proteinExistence type="inferred from homology"/>
<dbReference type="Gene3D" id="3.40.50.720">
    <property type="entry name" value="NAD(P)-binding Rossmann-like Domain"/>
    <property type="match status" value="1"/>
</dbReference>
<protein>
    <submittedName>
        <fullName evidence="3">Oxidoreductase</fullName>
    </submittedName>
</protein>
<reference evidence="3 4" key="1">
    <citation type="submission" date="2015-05" db="EMBL/GenBank/DDBJ databases">
        <title>Complete genome of Marinobacter psychrophilus strain 20041T isolated from sea-ice of the Canadian Basin.</title>
        <authorList>
            <person name="Song L."/>
            <person name="Ren L."/>
            <person name="Yu Y."/>
            <person name="Wang X."/>
        </authorList>
    </citation>
    <scope>NUCLEOTIDE SEQUENCE [LARGE SCALE GENOMIC DNA]</scope>
    <source>
        <strain evidence="3 4">20041</strain>
    </source>
</reference>
<dbReference type="PANTHER" id="PTHR43477">
    <property type="entry name" value="DIHYDROANTICAPSIN 7-DEHYDROGENASE"/>
    <property type="match status" value="1"/>
</dbReference>
<evidence type="ECO:0000313" key="3">
    <source>
        <dbReference type="EMBL" id="AKO53383.1"/>
    </source>
</evidence>
<organism evidence="3 4">
    <name type="scientific">Marinobacter psychrophilus</name>
    <dbReference type="NCBI Taxonomy" id="330734"/>
    <lineage>
        <taxon>Bacteria</taxon>
        <taxon>Pseudomonadati</taxon>
        <taxon>Pseudomonadota</taxon>
        <taxon>Gammaproteobacteria</taxon>
        <taxon>Pseudomonadales</taxon>
        <taxon>Marinobacteraceae</taxon>
        <taxon>Marinobacter</taxon>
    </lineage>
</organism>
<evidence type="ECO:0000256" key="1">
    <source>
        <dbReference type="ARBA" id="ARBA00006484"/>
    </source>
</evidence>
<gene>
    <name evidence="3" type="ORF">ABA45_13945</name>
</gene>
<name>A0A0H4I6L9_9GAMM</name>
<accession>A0A0H4I6L9</accession>
<sequence>MSRNIVLIGGTTGIGKALKESLEKTDVHLYIASRSATSRLESGGNITVADIDATDDSADWSFLPEEIHGVVYLGGSINLKPFQRLSNKDFIEDFNVNVIGAVNTIQASLPGMKKAGSAAIVLFSTVAVQRGLTFHASVAAAKGGIEGLIRALSAELAPTIRVNGIALSLTDTPMADRLLGSDSKKEAGNKRHPLKRYGKPEDISEAASFLLSEKASWITGQILGVDGGMSTIQNL</sequence>
<keyword evidence="2" id="KW-0560">Oxidoreductase</keyword>
<dbReference type="InterPro" id="IPR051122">
    <property type="entry name" value="SDR_DHRS6-like"/>
</dbReference>
<evidence type="ECO:0000313" key="4">
    <source>
        <dbReference type="Proteomes" id="UP000036406"/>
    </source>
</evidence>
<dbReference type="PANTHER" id="PTHR43477:SF1">
    <property type="entry name" value="DIHYDROANTICAPSIN 7-DEHYDROGENASE"/>
    <property type="match status" value="1"/>
</dbReference>
<dbReference type="RefSeq" id="WP_048387063.1">
    <property type="nucleotide sequence ID" value="NZ_CP011494.1"/>
</dbReference>
<dbReference type="PATRIC" id="fig|330734.3.peg.2929"/>
<dbReference type="CDD" id="cd05233">
    <property type="entry name" value="SDR_c"/>
    <property type="match status" value="1"/>
</dbReference>
<evidence type="ECO:0000256" key="2">
    <source>
        <dbReference type="ARBA" id="ARBA00023002"/>
    </source>
</evidence>
<dbReference type="PRINTS" id="PR00081">
    <property type="entry name" value="GDHRDH"/>
</dbReference>
<dbReference type="InterPro" id="IPR036291">
    <property type="entry name" value="NAD(P)-bd_dom_sf"/>
</dbReference>
<dbReference type="Pfam" id="PF13561">
    <property type="entry name" value="adh_short_C2"/>
    <property type="match status" value="1"/>
</dbReference>
<dbReference type="KEGG" id="mpq:ABA45_13945"/>
<dbReference type="EMBL" id="CP011494">
    <property type="protein sequence ID" value="AKO53383.1"/>
    <property type="molecule type" value="Genomic_DNA"/>
</dbReference>
<dbReference type="InterPro" id="IPR002347">
    <property type="entry name" value="SDR_fam"/>
</dbReference>
<dbReference type="SUPFAM" id="SSF51735">
    <property type="entry name" value="NAD(P)-binding Rossmann-fold domains"/>
    <property type="match status" value="1"/>
</dbReference>
<dbReference type="AlphaFoldDB" id="A0A0H4I6L9"/>
<dbReference type="Proteomes" id="UP000036406">
    <property type="component" value="Chromosome"/>
</dbReference>
<keyword evidence="4" id="KW-1185">Reference proteome</keyword>
<dbReference type="GO" id="GO:0016491">
    <property type="term" value="F:oxidoreductase activity"/>
    <property type="evidence" value="ECO:0007669"/>
    <property type="project" value="UniProtKB-KW"/>
</dbReference>